<keyword evidence="3" id="KW-1185">Reference proteome</keyword>
<evidence type="ECO:0000313" key="2">
    <source>
        <dbReference type="EMBL" id="KIO11409.1"/>
    </source>
</evidence>
<accession>A0A0C3PS16</accession>
<proteinExistence type="predicted"/>
<reference evidence="2 3" key="1">
    <citation type="submission" date="2014-04" db="EMBL/GenBank/DDBJ databases">
        <authorList>
            <consortium name="DOE Joint Genome Institute"/>
            <person name="Kuo A."/>
            <person name="Kohler A."/>
            <person name="Costa M.D."/>
            <person name="Nagy L.G."/>
            <person name="Floudas D."/>
            <person name="Copeland A."/>
            <person name="Barry K.W."/>
            <person name="Cichocki N."/>
            <person name="Veneault-Fourrey C."/>
            <person name="LaButti K."/>
            <person name="Lindquist E.A."/>
            <person name="Lipzen A."/>
            <person name="Lundell T."/>
            <person name="Morin E."/>
            <person name="Murat C."/>
            <person name="Sun H."/>
            <person name="Tunlid A."/>
            <person name="Henrissat B."/>
            <person name="Grigoriev I.V."/>
            <person name="Hibbett D.S."/>
            <person name="Martin F."/>
            <person name="Nordberg H.P."/>
            <person name="Cantor M.N."/>
            <person name="Hua S.X."/>
        </authorList>
    </citation>
    <scope>NUCLEOTIDE SEQUENCE [LARGE SCALE GENOMIC DNA]</scope>
    <source>
        <strain evidence="2 3">Marx 270</strain>
    </source>
</reference>
<dbReference type="AlphaFoldDB" id="A0A0C3PS16"/>
<organism evidence="2 3">
    <name type="scientific">Pisolithus tinctorius Marx 270</name>
    <dbReference type="NCBI Taxonomy" id="870435"/>
    <lineage>
        <taxon>Eukaryota</taxon>
        <taxon>Fungi</taxon>
        <taxon>Dikarya</taxon>
        <taxon>Basidiomycota</taxon>
        <taxon>Agaricomycotina</taxon>
        <taxon>Agaricomycetes</taxon>
        <taxon>Agaricomycetidae</taxon>
        <taxon>Boletales</taxon>
        <taxon>Sclerodermatineae</taxon>
        <taxon>Pisolithaceae</taxon>
        <taxon>Pisolithus</taxon>
    </lineage>
</organism>
<feature type="compositionally biased region" description="Basic residues" evidence="1">
    <location>
        <begin position="37"/>
        <end position="47"/>
    </location>
</feature>
<gene>
    <name evidence="2" type="ORF">M404DRAFT_843620</name>
</gene>
<dbReference type="EMBL" id="KN831950">
    <property type="protein sequence ID" value="KIO11409.1"/>
    <property type="molecule type" value="Genomic_DNA"/>
</dbReference>
<reference evidence="3" key="2">
    <citation type="submission" date="2015-01" db="EMBL/GenBank/DDBJ databases">
        <title>Evolutionary Origins and Diversification of the Mycorrhizal Mutualists.</title>
        <authorList>
            <consortium name="DOE Joint Genome Institute"/>
            <consortium name="Mycorrhizal Genomics Consortium"/>
            <person name="Kohler A."/>
            <person name="Kuo A."/>
            <person name="Nagy L.G."/>
            <person name="Floudas D."/>
            <person name="Copeland A."/>
            <person name="Barry K.W."/>
            <person name="Cichocki N."/>
            <person name="Veneault-Fourrey C."/>
            <person name="LaButti K."/>
            <person name="Lindquist E.A."/>
            <person name="Lipzen A."/>
            <person name="Lundell T."/>
            <person name="Morin E."/>
            <person name="Murat C."/>
            <person name="Riley R."/>
            <person name="Ohm R."/>
            <person name="Sun H."/>
            <person name="Tunlid A."/>
            <person name="Henrissat B."/>
            <person name="Grigoriev I.V."/>
            <person name="Hibbett D.S."/>
            <person name="Martin F."/>
        </authorList>
    </citation>
    <scope>NUCLEOTIDE SEQUENCE [LARGE SCALE GENOMIC DNA]</scope>
    <source>
        <strain evidence="3">Marx 270</strain>
    </source>
</reference>
<feature type="region of interest" description="Disordered" evidence="1">
    <location>
        <begin position="1"/>
        <end position="21"/>
    </location>
</feature>
<name>A0A0C3PS16_PISTI</name>
<protein>
    <submittedName>
        <fullName evidence="2">Uncharacterized protein</fullName>
    </submittedName>
</protein>
<sequence length="58" mass="6701">MSRAKSAQLERKSPYTHGYGTDPALNRGIYIICGCQKKRPDQRRRQSPHTPKLDEVIF</sequence>
<feature type="region of interest" description="Disordered" evidence="1">
    <location>
        <begin position="37"/>
        <end position="58"/>
    </location>
</feature>
<evidence type="ECO:0000313" key="3">
    <source>
        <dbReference type="Proteomes" id="UP000054217"/>
    </source>
</evidence>
<dbReference type="InParanoid" id="A0A0C3PS16"/>
<dbReference type="HOGENOM" id="CLU_2980104_0_0_1"/>
<evidence type="ECO:0000256" key="1">
    <source>
        <dbReference type="SAM" id="MobiDB-lite"/>
    </source>
</evidence>
<dbReference type="Proteomes" id="UP000054217">
    <property type="component" value="Unassembled WGS sequence"/>
</dbReference>